<dbReference type="GO" id="GO:0008270">
    <property type="term" value="F:zinc ion binding"/>
    <property type="evidence" value="ECO:0007669"/>
    <property type="project" value="InterPro"/>
</dbReference>
<dbReference type="GO" id="GO:0000981">
    <property type="term" value="F:DNA-binding transcription factor activity, RNA polymerase II-specific"/>
    <property type="evidence" value="ECO:0007669"/>
    <property type="project" value="InterPro"/>
</dbReference>
<dbReference type="SMART" id="SM00066">
    <property type="entry name" value="GAL4"/>
    <property type="match status" value="1"/>
</dbReference>
<dbReference type="InterPro" id="IPR036864">
    <property type="entry name" value="Zn2-C6_fun-type_DNA-bd_sf"/>
</dbReference>
<dbReference type="Pfam" id="PF00172">
    <property type="entry name" value="Zn_clus"/>
    <property type="match status" value="1"/>
</dbReference>
<sequence length="700" mass="80184">MSDNEPRPSWPTLRPAASRPNSLALETEPPQKGWPLVNKLPRKSVAVAACESCRQRKVKCNAQRPSCAACQKRNLRCRYDAAPSETPGQALKRKYTQLQDRSSSSAAHKVFNILQMRSEEEALQIFHRIRCGADPESILRLVQNADVMMDLSVAPETRLRYEFPWITSMPQYLCAATNVYLQSPIYNFALDDEGNQQLRTPSPSSDDQDQQHSIFLRPYHAATIIDPRLNQIKPSEWTRVSQDDGLMRKMLQHFFMYEYQWHASFQKDYFLDDMVSGKREFCSPLLVNSILAHACHSSNRTEYWETDTLAKQFISEAKRLWAEETGINRLTTVQAGPLLYLAYAICLEDKIGKSYLIQSVAMAQDLGIFKLNGSRVGGRAQDARDFTAWAVYCTQIHNQWYFQDAPLMDRRPEVHLPDPTDNQYWYGEIWLKYPSSDRLHACQFGASFRARTNLSFILEDILWKHFSNPDEKPMFSIRQIASYHRRLDQWYNDLPEPLTPSRALFPVHLKLHMHYYNTVIRLMTAAVNLGERSICADLDGWTAKSTSQELLSEAAILLETVVRLYYLRHSFERLDTFLVQPLMELSNLRQADAATNHVLDKESVWSTVVLCAQGFRDQGHSHYLGQILFQMTRNSVAPEIQTVIDKYLYPGPQADAPLLPSDAQSDWPATIISVQDDAKHHRLSVVLQRLEGAAAANATS</sequence>
<organism evidence="5 6">
    <name type="scientific">Cordyceps militaris</name>
    <name type="common">Caterpillar fungus</name>
    <name type="synonym">Clavaria militaris</name>
    <dbReference type="NCBI Taxonomy" id="73501"/>
    <lineage>
        <taxon>Eukaryota</taxon>
        <taxon>Fungi</taxon>
        <taxon>Dikarya</taxon>
        <taxon>Ascomycota</taxon>
        <taxon>Pezizomycotina</taxon>
        <taxon>Sordariomycetes</taxon>
        <taxon>Hypocreomycetidae</taxon>
        <taxon>Hypocreales</taxon>
        <taxon>Cordycipitaceae</taxon>
        <taxon>Cordyceps</taxon>
    </lineage>
</organism>
<dbReference type="InterPro" id="IPR053187">
    <property type="entry name" value="Notoamide_regulator"/>
</dbReference>
<dbReference type="CDD" id="cd12148">
    <property type="entry name" value="fungal_TF_MHR"/>
    <property type="match status" value="1"/>
</dbReference>
<evidence type="ECO:0000256" key="3">
    <source>
        <dbReference type="SAM" id="MobiDB-lite"/>
    </source>
</evidence>
<name>A0A2H4SQ93_CORMI</name>
<keyword evidence="2" id="KW-0539">Nucleus</keyword>
<dbReference type="InterPro" id="IPR001138">
    <property type="entry name" value="Zn2Cys6_DnaBD"/>
</dbReference>
<proteinExistence type="predicted"/>
<dbReference type="VEuPathDB" id="FungiDB:CCM_04909"/>
<dbReference type="PANTHER" id="PTHR47256">
    <property type="entry name" value="ZN(II)2CYS6 TRANSCRIPTION FACTOR (EUROFUNG)-RELATED"/>
    <property type="match status" value="1"/>
</dbReference>
<feature type="region of interest" description="Disordered" evidence="3">
    <location>
        <begin position="1"/>
        <end position="34"/>
    </location>
</feature>
<dbReference type="Proteomes" id="UP000323067">
    <property type="component" value="Chromosome v"/>
</dbReference>
<dbReference type="InterPro" id="IPR007219">
    <property type="entry name" value="XnlR_reg_dom"/>
</dbReference>
<dbReference type="PANTHER" id="PTHR47256:SF1">
    <property type="entry name" value="ZN(II)2CYS6 TRANSCRIPTION FACTOR (EUROFUNG)"/>
    <property type="match status" value="1"/>
</dbReference>
<dbReference type="GO" id="GO:0006351">
    <property type="term" value="P:DNA-templated transcription"/>
    <property type="evidence" value="ECO:0007669"/>
    <property type="project" value="InterPro"/>
</dbReference>
<dbReference type="PROSITE" id="PS00463">
    <property type="entry name" value="ZN2_CY6_FUNGAL_1"/>
    <property type="match status" value="1"/>
</dbReference>
<dbReference type="AlphaFoldDB" id="A0A2H4SQ93"/>
<evidence type="ECO:0000256" key="1">
    <source>
        <dbReference type="ARBA" id="ARBA00022723"/>
    </source>
</evidence>
<dbReference type="Gene3D" id="4.10.240.10">
    <property type="entry name" value="Zn(2)-C6 fungal-type DNA-binding domain"/>
    <property type="match status" value="1"/>
</dbReference>
<evidence type="ECO:0000313" key="5">
    <source>
        <dbReference type="EMBL" id="ATY65272.1"/>
    </source>
</evidence>
<gene>
    <name evidence="5" type="ORF">A9K55_003906</name>
</gene>
<dbReference type="OrthoDB" id="4868605at2759"/>
<dbReference type="VEuPathDB" id="FungiDB:A9K55_003906"/>
<evidence type="ECO:0000256" key="2">
    <source>
        <dbReference type="ARBA" id="ARBA00023242"/>
    </source>
</evidence>
<reference evidence="5 6" key="1">
    <citation type="journal article" date="2017" name="BMC Genomics">
        <title>Chromosome level assembly and secondary metabolite potential of the parasitic fungus Cordyceps militaris.</title>
        <authorList>
            <person name="Kramer G.J."/>
            <person name="Nodwell J.R."/>
        </authorList>
    </citation>
    <scope>NUCLEOTIDE SEQUENCE [LARGE SCALE GENOMIC DNA]</scope>
    <source>
        <strain evidence="5 6">ATCC 34164</strain>
    </source>
</reference>
<evidence type="ECO:0000259" key="4">
    <source>
        <dbReference type="PROSITE" id="PS50048"/>
    </source>
</evidence>
<dbReference type="SUPFAM" id="SSF57701">
    <property type="entry name" value="Zn2/Cys6 DNA-binding domain"/>
    <property type="match status" value="1"/>
</dbReference>
<accession>A0A2H4SQ93</accession>
<keyword evidence="1" id="KW-0479">Metal-binding</keyword>
<dbReference type="Pfam" id="PF04082">
    <property type="entry name" value="Fungal_trans"/>
    <property type="match status" value="1"/>
</dbReference>
<dbReference type="CDD" id="cd00067">
    <property type="entry name" value="GAL4"/>
    <property type="match status" value="1"/>
</dbReference>
<feature type="domain" description="Zn(2)-C6 fungal-type" evidence="4">
    <location>
        <begin position="49"/>
        <end position="79"/>
    </location>
</feature>
<protein>
    <submittedName>
        <fullName evidence="5">C6 transcription</fullName>
    </submittedName>
</protein>
<dbReference type="GO" id="GO:0003677">
    <property type="term" value="F:DNA binding"/>
    <property type="evidence" value="ECO:0007669"/>
    <property type="project" value="InterPro"/>
</dbReference>
<dbReference type="PROSITE" id="PS50048">
    <property type="entry name" value="ZN2_CY6_FUNGAL_2"/>
    <property type="match status" value="1"/>
</dbReference>
<evidence type="ECO:0000313" key="6">
    <source>
        <dbReference type="Proteomes" id="UP000323067"/>
    </source>
</evidence>
<dbReference type="EMBL" id="CP023325">
    <property type="protein sequence ID" value="ATY65272.1"/>
    <property type="molecule type" value="Genomic_DNA"/>
</dbReference>